<organism evidence="3 4">
    <name type="scientific">Absidia repens</name>
    <dbReference type="NCBI Taxonomy" id="90262"/>
    <lineage>
        <taxon>Eukaryota</taxon>
        <taxon>Fungi</taxon>
        <taxon>Fungi incertae sedis</taxon>
        <taxon>Mucoromycota</taxon>
        <taxon>Mucoromycotina</taxon>
        <taxon>Mucoromycetes</taxon>
        <taxon>Mucorales</taxon>
        <taxon>Cunninghamellaceae</taxon>
        <taxon>Absidia</taxon>
    </lineage>
</organism>
<evidence type="ECO:0000313" key="4">
    <source>
        <dbReference type="Proteomes" id="UP000193560"/>
    </source>
</evidence>
<accession>A0A1X2I6U0</accession>
<dbReference type="InterPro" id="IPR022742">
    <property type="entry name" value="Hydrolase_4"/>
</dbReference>
<dbReference type="GO" id="GO:0016020">
    <property type="term" value="C:membrane"/>
    <property type="evidence" value="ECO:0007669"/>
    <property type="project" value="TreeGrafter"/>
</dbReference>
<dbReference type="PANTHER" id="PTHR12277:SF81">
    <property type="entry name" value="PROTEIN ABHD13"/>
    <property type="match status" value="1"/>
</dbReference>
<comment type="caution">
    <text evidence="3">The sequence shown here is derived from an EMBL/GenBank/DDBJ whole genome shotgun (WGS) entry which is preliminary data.</text>
</comment>
<dbReference type="GO" id="GO:0008474">
    <property type="term" value="F:palmitoyl-(protein) hydrolase activity"/>
    <property type="evidence" value="ECO:0007669"/>
    <property type="project" value="TreeGrafter"/>
</dbReference>
<evidence type="ECO:0000256" key="1">
    <source>
        <dbReference type="SAM" id="Phobius"/>
    </source>
</evidence>
<keyword evidence="1" id="KW-0812">Transmembrane</keyword>
<dbReference type="Gene3D" id="3.40.50.1820">
    <property type="entry name" value="alpha/beta hydrolase"/>
    <property type="match status" value="1"/>
</dbReference>
<dbReference type="Pfam" id="PF12146">
    <property type="entry name" value="Hydrolase_4"/>
    <property type="match status" value="1"/>
</dbReference>
<dbReference type="SUPFAM" id="SSF53474">
    <property type="entry name" value="alpha/beta-Hydrolases"/>
    <property type="match status" value="1"/>
</dbReference>
<feature type="transmembrane region" description="Helical" evidence="1">
    <location>
        <begin position="7"/>
        <end position="26"/>
    </location>
</feature>
<evidence type="ECO:0000313" key="3">
    <source>
        <dbReference type="EMBL" id="ORZ10543.1"/>
    </source>
</evidence>
<gene>
    <name evidence="3" type="ORF">BCR42DRAFT_422599</name>
</gene>
<sequence>MIAFILYTIYFLIITTIAISIILYIYQCDLLYASGFPKGSRTKVSKPSEYGLPDDEEILLTKDGVKLRCYVLIQQDERVALQAPTIVCFHANAGNMGHRLPIAQVLYQKLGYNIVTLSYRGYGLSEGKANEKGLQIDAQTVVDYIKNHPILKYTRLAAYGQSLGGAVAIHVVSKNEDDFDALIIENTFLSVPLLIPHILPGALRYLAHVCNQKWRTYKSISNVQRVPILFLSSLRDELVPPSHMAKLYDVAETVGAKVWKGFDYGTHNDTCLQIDYFETIEEFIRDHVQEDENGW</sequence>
<name>A0A1X2I6U0_9FUNG</name>
<dbReference type="Proteomes" id="UP000193560">
    <property type="component" value="Unassembled WGS sequence"/>
</dbReference>
<evidence type="ECO:0000259" key="2">
    <source>
        <dbReference type="Pfam" id="PF12146"/>
    </source>
</evidence>
<reference evidence="3 4" key="1">
    <citation type="submission" date="2016-07" db="EMBL/GenBank/DDBJ databases">
        <title>Pervasive Adenine N6-methylation of Active Genes in Fungi.</title>
        <authorList>
            <consortium name="DOE Joint Genome Institute"/>
            <person name="Mondo S.J."/>
            <person name="Dannebaum R.O."/>
            <person name="Kuo R.C."/>
            <person name="Labutti K."/>
            <person name="Haridas S."/>
            <person name="Kuo A."/>
            <person name="Salamov A."/>
            <person name="Ahrendt S.R."/>
            <person name="Lipzen A."/>
            <person name="Sullivan W."/>
            <person name="Andreopoulos W.B."/>
            <person name="Clum A."/>
            <person name="Lindquist E."/>
            <person name="Daum C."/>
            <person name="Ramamoorthy G.K."/>
            <person name="Gryganskyi A."/>
            <person name="Culley D."/>
            <person name="Magnuson J.K."/>
            <person name="James T.Y."/>
            <person name="O'Malley M.A."/>
            <person name="Stajich J.E."/>
            <person name="Spatafora J.W."/>
            <person name="Visel A."/>
            <person name="Grigoriev I.V."/>
        </authorList>
    </citation>
    <scope>NUCLEOTIDE SEQUENCE [LARGE SCALE GENOMIC DNA]</scope>
    <source>
        <strain evidence="3 4">NRRL 1336</strain>
    </source>
</reference>
<dbReference type="EMBL" id="MCGE01000024">
    <property type="protein sequence ID" value="ORZ10543.1"/>
    <property type="molecule type" value="Genomic_DNA"/>
</dbReference>
<dbReference type="PANTHER" id="PTHR12277">
    <property type="entry name" value="ALPHA/BETA HYDROLASE DOMAIN-CONTAINING PROTEIN"/>
    <property type="match status" value="1"/>
</dbReference>
<keyword evidence="1" id="KW-0472">Membrane</keyword>
<protein>
    <submittedName>
        <fullName evidence="3">BEM46-like protein</fullName>
    </submittedName>
</protein>
<keyword evidence="4" id="KW-1185">Reference proteome</keyword>
<dbReference type="InterPro" id="IPR029058">
    <property type="entry name" value="AB_hydrolase_fold"/>
</dbReference>
<dbReference type="STRING" id="90262.A0A1X2I6U0"/>
<dbReference type="AlphaFoldDB" id="A0A1X2I6U0"/>
<feature type="domain" description="Serine aminopeptidase S33" evidence="2">
    <location>
        <begin position="86"/>
        <end position="212"/>
    </location>
</feature>
<proteinExistence type="predicted"/>
<keyword evidence="1" id="KW-1133">Transmembrane helix</keyword>
<dbReference type="OrthoDB" id="10249433at2759"/>